<dbReference type="InterPro" id="IPR036390">
    <property type="entry name" value="WH_DNA-bd_sf"/>
</dbReference>
<dbReference type="RefSeq" id="WP_212697696.1">
    <property type="nucleotide sequence ID" value="NZ_CP058649.1"/>
</dbReference>
<evidence type="ECO:0000256" key="2">
    <source>
        <dbReference type="ARBA" id="ARBA00023125"/>
    </source>
</evidence>
<dbReference type="InterPro" id="IPR008920">
    <property type="entry name" value="TF_FadR/GntR_C"/>
</dbReference>
<dbReference type="SUPFAM" id="SSF46785">
    <property type="entry name" value="Winged helix' DNA-binding domain"/>
    <property type="match status" value="1"/>
</dbReference>
<evidence type="ECO:0000313" key="6">
    <source>
        <dbReference type="Proteomes" id="UP000683246"/>
    </source>
</evidence>
<evidence type="ECO:0000259" key="4">
    <source>
        <dbReference type="PROSITE" id="PS50949"/>
    </source>
</evidence>
<proteinExistence type="predicted"/>
<keyword evidence="1" id="KW-0805">Transcription regulation</keyword>
<dbReference type="EMBL" id="CP058649">
    <property type="protein sequence ID" value="QUI22213.1"/>
    <property type="molecule type" value="Genomic_DNA"/>
</dbReference>
<dbReference type="GO" id="GO:0003700">
    <property type="term" value="F:DNA-binding transcription factor activity"/>
    <property type="evidence" value="ECO:0007669"/>
    <property type="project" value="InterPro"/>
</dbReference>
<dbReference type="Proteomes" id="UP000683246">
    <property type="component" value="Chromosome"/>
</dbReference>
<dbReference type="Pfam" id="PF07729">
    <property type="entry name" value="FCD"/>
    <property type="match status" value="1"/>
</dbReference>
<dbReference type="Gene3D" id="1.20.120.530">
    <property type="entry name" value="GntR ligand-binding domain-like"/>
    <property type="match status" value="1"/>
</dbReference>
<dbReference type="InterPro" id="IPR011711">
    <property type="entry name" value="GntR_C"/>
</dbReference>
<accession>A0A8J8SGE0</accession>
<dbReference type="AlphaFoldDB" id="A0A8J8SGE0"/>
<dbReference type="PRINTS" id="PR00035">
    <property type="entry name" value="HTHGNTR"/>
</dbReference>
<dbReference type="SUPFAM" id="SSF48008">
    <property type="entry name" value="GntR ligand-binding domain-like"/>
    <property type="match status" value="1"/>
</dbReference>
<reference evidence="5" key="1">
    <citation type="submission" date="2020-07" db="EMBL/GenBank/DDBJ databases">
        <title>Vallitalea pronyensis genome.</title>
        <authorList>
            <person name="Postec A."/>
        </authorList>
    </citation>
    <scope>NUCLEOTIDE SEQUENCE</scope>
    <source>
        <strain evidence="5">FatNI3</strain>
    </source>
</reference>
<gene>
    <name evidence="5" type="ORF">HZI73_07855</name>
</gene>
<dbReference type="SMART" id="SM00895">
    <property type="entry name" value="FCD"/>
    <property type="match status" value="1"/>
</dbReference>
<dbReference type="KEGG" id="vpy:HZI73_07855"/>
<organism evidence="5 6">
    <name type="scientific">Vallitalea pronyensis</name>
    <dbReference type="NCBI Taxonomy" id="1348613"/>
    <lineage>
        <taxon>Bacteria</taxon>
        <taxon>Bacillati</taxon>
        <taxon>Bacillota</taxon>
        <taxon>Clostridia</taxon>
        <taxon>Lachnospirales</taxon>
        <taxon>Vallitaleaceae</taxon>
        <taxon>Vallitalea</taxon>
    </lineage>
</organism>
<dbReference type="GO" id="GO:0003677">
    <property type="term" value="F:DNA binding"/>
    <property type="evidence" value="ECO:0007669"/>
    <property type="project" value="UniProtKB-KW"/>
</dbReference>
<dbReference type="InterPro" id="IPR000524">
    <property type="entry name" value="Tscrpt_reg_HTH_GntR"/>
</dbReference>
<dbReference type="Gene3D" id="1.10.10.10">
    <property type="entry name" value="Winged helix-like DNA-binding domain superfamily/Winged helix DNA-binding domain"/>
    <property type="match status" value="1"/>
</dbReference>
<name>A0A8J8SGE0_9FIRM</name>
<dbReference type="CDD" id="cd07377">
    <property type="entry name" value="WHTH_GntR"/>
    <property type="match status" value="1"/>
</dbReference>
<dbReference type="InterPro" id="IPR036388">
    <property type="entry name" value="WH-like_DNA-bd_sf"/>
</dbReference>
<protein>
    <submittedName>
        <fullName evidence="5">FadR family transcriptional regulator</fullName>
    </submittedName>
</protein>
<feature type="domain" description="HTH gntR-type" evidence="4">
    <location>
        <begin position="5"/>
        <end position="73"/>
    </location>
</feature>
<dbReference type="PANTHER" id="PTHR43537">
    <property type="entry name" value="TRANSCRIPTIONAL REGULATOR, GNTR FAMILY"/>
    <property type="match status" value="1"/>
</dbReference>
<keyword evidence="2" id="KW-0238">DNA-binding</keyword>
<dbReference type="PANTHER" id="PTHR43537:SF5">
    <property type="entry name" value="UXU OPERON TRANSCRIPTIONAL REGULATOR"/>
    <property type="match status" value="1"/>
</dbReference>
<keyword evidence="3" id="KW-0804">Transcription</keyword>
<sequence>MYKKVDLVQQVVDKIEDWIRSGDYKNMDLLPSEGDISKQFEVSRATVRDAIRILEVRGYVERIHGVGIKVNNRSTEVAIHSLSEMIARNAISYHELLDVRRLIEPRAASLAAKHASDEDKAILLACVEVMEAEKSNTKKHQESDYTFHETLAKASGNRLLYTIVSSYSSLLLKQIHEADEKAISLEAKQHYHRKIYESINNNDSEGAMRHMLIHLEDTENNLKR</sequence>
<keyword evidence="6" id="KW-1185">Reference proteome</keyword>
<evidence type="ECO:0000256" key="3">
    <source>
        <dbReference type="ARBA" id="ARBA00023163"/>
    </source>
</evidence>
<evidence type="ECO:0000313" key="5">
    <source>
        <dbReference type="EMBL" id="QUI22213.1"/>
    </source>
</evidence>
<dbReference type="PROSITE" id="PS50949">
    <property type="entry name" value="HTH_GNTR"/>
    <property type="match status" value="1"/>
</dbReference>
<evidence type="ECO:0000256" key="1">
    <source>
        <dbReference type="ARBA" id="ARBA00023015"/>
    </source>
</evidence>
<dbReference type="Pfam" id="PF00392">
    <property type="entry name" value="GntR"/>
    <property type="match status" value="1"/>
</dbReference>
<dbReference type="SMART" id="SM00345">
    <property type="entry name" value="HTH_GNTR"/>
    <property type="match status" value="1"/>
</dbReference>